<keyword evidence="2" id="KW-1185">Reference proteome</keyword>
<dbReference type="Proteomes" id="UP001196661">
    <property type="component" value="Unassembled WGS sequence"/>
</dbReference>
<name>A0ABS5Y023_9CYAN</name>
<dbReference type="RefSeq" id="WP_215617095.1">
    <property type="nucleotide sequence ID" value="NZ_JADOER010000004.1"/>
</dbReference>
<accession>A0ABS5Y023</accession>
<protein>
    <submittedName>
        <fullName evidence="1">Uncharacterized protein</fullName>
    </submittedName>
</protein>
<evidence type="ECO:0000313" key="2">
    <source>
        <dbReference type="Proteomes" id="UP001196661"/>
    </source>
</evidence>
<proteinExistence type="predicted"/>
<evidence type="ECO:0000313" key="1">
    <source>
        <dbReference type="EMBL" id="MBT9311197.1"/>
    </source>
</evidence>
<comment type="caution">
    <text evidence="1">The sequence shown here is derived from an EMBL/GenBank/DDBJ whole genome shotgun (WGS) entry which is preliminary data.</text>
</comment>
<sequence>MILKQSLLKFFKTGAIPLLLSTIAIRQIILVNTAGLSPWHGGGFGMFASIDRDERRMVTAQIECDPTETLALPGLIAESPEVVKPQTYIHISTFPTDAQLQRLGQLLVTNTPEVKQPIAALASEKPCDGPLQMQAWRLIYEDGAISYDPITEPVEVQP</sequence>
<reference evidence="1 2" key="1">
    <citation type="journal article" date="2021" name="Mar. Drugs">
        <title>Genome Reduction and Secondary Metabolism of the Marine Sponge-Associated Cyanobacterium Leptothoe.</title>
        <authorList>
            <person name="Konstantinou D."/>
            <person name="Popin R.V."/>
            <person name="Fewer D.P."/>
            <person name="Sivonen K."/>
            <person name="Gkelis S."/>
        </authorList>
    </citation>
    <scope>NUCLEOTIDE SEQUENCE [LARGE SCALE GENOMIC DNA]</scope>
    <source>
        <strain evidence="1 2">TAU-MAC 1615</strain>
    </source>
</reference>
<organism evidence="1 2">
    <name type="scientific">Leptothoe kymatousa TAU-MAC 1615</name>
    <dbReference type="NCBI Taxonomy" id="2364775"/>
    <lineage>
        <taxon>Bacteria</taxon>
        <taxon>Bacillati</taxon>
        <taxon>Cyanobacteriota</taxon>
        <taxon>Cyanophyceae</taxon>
        <taxon>Nodosilineales</taxon>
        <taxon>Cymatolegaceae</taxon>
        <taxon>Leptothoe</taxon>
        <taxon>Leptothoe kymatousa</taxon>
    </lineage>
</organism>
<dbReference type="EMBL" id="JADOER010000004">
    <property type="protein sequence ID" value="MBT9311197.1"/>
    <property type="molecule type" value="Genomic_DNA"/>
</dbReference>
<gene>
    <name evidence="1" type="ORF">IXB28_03175</name>
</gene>